<dbReference type="Proteomes" id="UP001066276">
    <property type="component" value="Chromosome 5"/>
</dbReference>
<comment type="caution">
    <text evidence="1">The sequence shown here is derived from an EMBL/GenBank/DDBJ whole genome shotgun (WGS) entry which is preliminary data.</text>
</comment>
<evidence type="ECO:0000313" key="2">
    <source>
        <dbReference type="Proteomes" id="UP001066276"/>
    </source>
</evidence>
<accession>A0AAV7RPB3</accession>
<protein>
    <submittedName>
        <fullName evidence="1">Uncharacterized protein</fullName>
    </submittedName>
</protein>
<proteinExistence type="predicted"/>
<name>A0AAV7RPB3_PLEWA</name>
<keyword evidence="2" id="KW-1185">Reference proteome</keyword>
<sequence>MEVFLGPYRLIDEEAEVVLLSTKPEASWRKSSKLFPMNYDEVSLIVLIHIRLFKYATEARVAPTNRNEQHEGNSAARDTCYLNALHCR</sequence>
<dbReference type="EMBL" id="JANPWB010000009">
    <property type="protein sequence ID" value="KAJ1153392.1"/>
    <property type="molecule type" value="Genomic_DNA"/>
</dbReference>
<evidence type="ECO:0000313" key="1">
    <source>
        <dbReference type="EMBL" id="KAJ1153392.1"/>
    </source>
</evidence>
<organism evidence="1 2">
    <name type="scientific">Pleurodeles waltl</name>
    <name type="common">Iberian ribbed newt</name>
    <dbReference type="NCBI Taxonomy" id="8319"/>
    <lineage>
        <taxon>Eukaryota</taxon>
        <taxon>Metazoa</taxon>
        <taxon>Chordata</taxon>
        <taxon>Craniata</taxon>
        <taxon>Vertebrata</taxon>
        <taxon>Euteleostomi</taxon>
        <taxon>Amphibia</taxon>
        <taxon>Batrachia</taxon>
        <taxon>Caudata</taxon>
        <taxon>Salamandroidea</taxon>
        <taxon>Salamandridae</taxon>
        <taxon>Pleurodelinae</taxon>
        <taxon>Pleurodeles</taxon>
    </lineage>
</organism>
<gene>
    <name evidence="1" type="ORF">NDU88_006153</name>
</gene>
<reference evidence="1" key="1">
    <citation type="journal article" date="2022" name="bioRxiv">
        <title>Sequencing and chromosome-scale assembly of the giantPleurodeles waltlgenome.</title>
        <authorList>
            <person name="Brown T."/>
            <person name="Elewa A."/>
            <person name="Iarovenko S."/>
            <person name="Subramanian E."/>
            <person name="Araus A.J."/>
            <person name="Petzold A."/>
            <person name="Susuki M."/>
            <person name="Suzuki K.-i.T."/>
            <person name="Hayashi T."/>
            <person name="Toyoda A."/>
            <person name="Oliveira C."/>
            <person name="Osipova E."/>
            <person name="Leigh N.D."/>
            <person name="Simon A."/>
            <person name="Yun M.H."/>
        </authorList>
    </citation>
    <scope>NUCLEOTIDE SEQUENCE</scope>
    <source>
        <strain evidence="1">20211129_DDA</strain>
        <tissue evidence="1">Liver</tissue>
    </source>
</reference>
<dbReference type="AlphaFoldDB" id="A0AAV7RPB3"/>